<dbReference type="Proteomes" id="UP000765509">
    <property type="component" value="Unassembled WGS sequence"/>
</dbReference>
<evidence type="ECO:0000313" key="2">
    <source>
        <dbReference type="EMBL" id="MBW0473507.1"/>
    </source>
</evidence>
<proteinExistence type="predicted"/>
<dbReference type="OrthoDB" id="3251181at2759"/>
<sequence>MCTTHTKYQFFAEHTPLRPILQNNKRKNFNNQPPSAHLSTAKALVTMKRSIILSQELIIDCGATHHMFSSEHLFVLLVQTPLVKVSTGDLSSSFFSEGTGTVVIISNGKIFNLENCLFVPRLK</sequence>
<organism evidence="2 3">
    <name type="scientific">Austropuccinia psidii MF-1</name>
    <dbReference type="NCBI Taxonomy" id="1389203"/>
    <lineage>
        <taxon>Eukaryota</taxon>
        <taxon>Fungi</taxon>
        <taxon>Dikarya</taxon>
        <taxon>Basidiomycota</taxon>
        <taxon>Pucciniomycotina</taxon>
        <taxon>Pucciniomycetes</taxon>
        <taxon>Pucciniales</taxon>
        <taxon>Sphaerophragmiaceae</taxon>
        <taxon>Austropuccinia</taxon>
    </lineage>
</organism>
<evidence type="ECO:0000259" key="1">
    <source>
        <dbReference type="Pfam" id="PF22936"/>
    </source>
</evidence>
<name>A0A9Q3BZ75_9BASI</name>
<keyword evidence="3" id="KW-1185">Reference proteome</keyword>
<reference evidence="2" key="1">
    <citation type="submission" date="2021-03" db="EMBL/GenBank/DDBJ databases">
        <title>Draft genome sequence of rust myrtle Austropuccinia psidii MF-1, a brazilian biotype.</title>
        <authorList>
            <person name="Quecine M.C."/>
            <person name="Pachon D.M.R."/>
            <person name="Bonatelli M.L."/>
            <person name="Correr F.H."/>
            <person name="Franceschini L.M."/>
            <person name="Leite T.F."/>
            <person name="Margarido G.R.A."/>
            <person name="Almeida C.A."/>
            <person name="Ferrarezi J.A."/>
            <person name="Labate C.A."/>
        </authorList>
    </citation>
    <scope>NUCLEOTIDE SEQUENCE</scope>
    <source>
        <strain evidence="2">MF-1</strain>
    </source>
</reference>
<gene>
    <name evidence="2" type="ORF">O181_013222</name>
</gene>
<evidence type="ECO:0000313" key="3">
    <source>
        <dbReference type="Proteomes" id="UP000765509"/>
    </source>
</evidence>
<dbReference type="InterPro" id="IPR054722">
    <property type="entry name" value="PolX-like_BBD"/>
</dbReference>
<accession>A0A9Q3BZ75</accession>
<dbReference type="EMBL" id="AVOT02003431">
    <property type="protein sequence ID" value="MBW0473507.1"/>
    <property type="molecule type" value="Genomic_DNA"/>
</dbReference>
<dbReference type="Pfam" id="PF22936">
    <property type="entry name" value="Pol_BBD"/>
    <property type="match status" value="1"/>
</dbReference>
<comment type="caution">
    <text evidence="2">The sequence shown here is derived from an EMBL/GenBank/DDBJ whole genome shotgun (WGS) entry which is preliminary data.</text>
</comment>
<dbReference type="AlphaFoldDB" id="A0A9Q3BZ75"/>
<protein>
    <recommendedName>
        <fullName evidence="1">Retrovirus-related Pol polyprotein from transposon TNT 1-94-like beta-barrel domain-containing protein</fullName>
    </recommendedName>
</protein>
<feature type="domain" description="Retrovirus-related Pol polyprotein from transposon TNT 1-94-like beta-barrel" evidence="1">
    <location>
        <begin position="58"/>
        <end position="123"/>
    </location>
</feature>